<keyword evidence="4" id="KW-1185">Reference proteome</keyword>
<accession>A0A0K2SP51</accession>
<dbReference type="Proteomes" id="UP000065807">
    <property type="component" value="Chromosome"/>
</dbReference>
<dbReference type="STRING" id="1555112.LIP_3084"/>
<feature type="compositionally biased region" description="Polar residues" evidence="1">
    <location>
        <begin position="1"/>
        <end position="11"/>
    </location>
</feature>
<dbReference type="EMBL" id="AP014924">
    <property type="protein sequence ID" value="BAS28913.1"/>
    <property type="molecule type" value="Genomic_DNA"/>
</dbReference>
<evidence type="ECO:0000256" key="1">
    <source>
        <dbReference type="SAM" id="MobiDB-lite"/>
    </source>
</evidence>
<feature type="transmembrane region" description="Helical" evidence="2">
    <location>
        <begin position="34"/>
        <end position="56"/>
    </location>
</feature>
<reference evidence="4" key="1">
    <citation type="submission" date="2015-07" db="EMBL/GenBank/DDBJ databases">
        <title>Complete genome sequence and phylogenetic analysis of Limnochorda pilosa.</title>
        <authorList>
            <person name="Watanabe M."/>
            <person name="Kojima H."/>
            <person name="Fukui M."/>
        </authorList>
    </citation>
    <scope>NUCLEOTIDE SEQUENCE [LARGE SCALE GENOMIC DNA]</scope>
    <source>
        <strain evidence="4">HC45</strain>
    </source>
</reference>
<keyword evidence="2" id="KW-1133">Transmembrane helix</keyword>
<protein>
    <submittedName>
        <fullName evidence="3">Uncharacterized protein</fullName>
    </submittedName>
</protein>
<keyword evidence="2" id="KW-0472">Membrane</keyword>
<evidence type="ECO:0000313" key="4">
    <source>
        <dbReference type="Proteomes" id="UP000065807"/>
    </source>
</evidence>
<dbReference type="AlphaFoldDB" id="A0A0K2SP51"/>
<proteinExistence type="predicted"/>
<dbReference type="KEGG" id="lpil:LIP_3084"/>
<reference evidence="4" key="2">
    <citation type="journal article" date="2016" name="Int. J. Syst. Evol. Microbiol.">
        <title>Complete genome sequence and cell structure of Limnochorda pilosa, a Gram-negative spore-former within the phylum Firmicutes.</title>
        <authorList>
            <person name="Watanabe M."/>
            <person name="Kojima H."/>
            <person name="Fukui M."/>
        </authorList>
    </citation>
    <scope>NUCLEOTIDE SEQUENCE [LARGE SCALE GENOMIC DNA]</scope>
    <source>
        <strain evidence="4">HC45</strain>
    </source>
</reference>
<evidence type="ECO:0000313" key="3">
    <source>
        <dbReference type="EMBL" id="BAS28913.1"/>
    </source>
</evidence>
<sequence>MAMHRQVSTVPAATAPQPDAPSAGGAVWRRARGYAIQAVLVTSLIGLLAGAGGRLAMPPGLFDRAIDAFEASDARLTRYQLGAGAALTAPGPGFVGLERVVARAWGAAGRDGQAPRVRAGQEGDLLSLTWEGGDAVQGWRVTALRENGAPSTFVWLGVEGASAAGLRRQAERLLRAARTLAPSSQVSLHVHLEGSYDEAMGRAAREALAASLARVAGEGSPLSIRLASSAEGARLVIETTGLPAAYLPLPTYSQVR</sequence>
<feature type="region of interest" description="Disordered" evidence="1">
    <location>
        <begin position="1"/>
        <end position="24"/>
    </location>
</feature>
<keyword evidence="2" id="KW-0812">Transmembrane</keyword>
<evidence type="ECO:0000256" key="2">
    <source>
        <dbReference type="SAM" id="Phobius"/>
    </source>
</evidence>
<gene>
    <name evidence="3" type="ORF">LIP_3084</name>
</gene>
<organism evidence="3 4">
    <name type="scientific">Limnochorda pilosa</name>
    <dbReference type="NCBI Taxonomy" id="1555112"/>
    <lineage>
        <taxon>Bacteria</taxon>
        <taxon>Bacillati</taxon>
        <taxon>Bacillota</taxon>
        <taxon>Limnochordia</taxon>
        <taxon>Limnochordales</taxon>
        <taxon>Limnochordaceae</taxon>
        <taxon>Limnochorda</taxon>
    </lineage>
</organism>
<name>A0A0K2SP51_LIMPI</name>